<dbReference type="EMBL" id="SDIL01000008">
    <property type="protein sequence ID" value="RXK41494.1"/>
    <property type="molecule type" value="Genomic_DNA"/>
</dbReference>
<keyword evidence="3" id="KW-1185">Reference proteome</keyword>
<feature type="region of interest" description="Disordered" evidence="1">
    <location>
        <begin position="289"/>
        <end position="333"/>
    </location>
</feature>
<gene>
    <name evidence="2" type="ORF">M231_01202</name>
</gene>
<feature type="region of interest" description="Disordered" evidence="1">
    <location>
        <begin position="169"/>
        <end position="209"/>
    </location>
</feature>
<dbReference type="VEuPathDB" id="FungiDB:TREMEDRAFT_58032"/>
<evidence type="ECO:0000313" key="3">
    <source>
        <dbReference type="Proteomes" id="UP000289152"/>
    </source>
</evidence>
<feature type="compositionally biased region" description="Basic and acidic residues" evidence="1">
    <location>
        <begin position="816"/>
        <end position="826"/>
    </location>
</feature>
<proteinExistence type="predicted"/>
<feature type="compositionally biased region" description="Polar residues" evidence="1">
    <location>
        <begin position="372"/>
        <end position="385"/>
    </location>
</feature>
<protein>
    <submittedName>
        <fullName evidence="2">Uncharacterized protein</fullName>
    </submittedName>
</protein>
<dbReference type="Proteomes" id="UP000289152">
    <property type="component" value="Unassembled WGS sequence"/>
</dbReference>
<reference evidence="2 3" key="1">
    <citation type="submission" date="2016-06" db="EMBL/GenBank/DDBJ databases">
        <title>Evolution of pathogenesis and genome organization in the Tremellales.</title>
        <authorList>
            <person name="Cuomo C."/>
            <person name="Litvintseva A."/>
            <person name="Heitman J."/>
            <person name="Chen Y."/>
            <person name="Sun S."/>
            <person name="Springer D."/>
            <person name="Dromer F."/>
            <person name="Young S."/>
            <person name="Zeng Q."/>
            <person name="Chapman S."/>
            <person name="Gujja S."/>
            <person name="Saif S."/>
            <person name="Birren B."/>
        </authorList>
    </citation>
    <scope>NUCLEOTIDE SEQUENCE [LARGE SCALE GENOMIC DNA]</scope>
    <source>
        <strain evidence="2 3">ATCC 28783</strain>
    </source>
</reference>
<evidence type="ECO:0000256" key="1">
    <source>
        <dbReference type="SAM" id="MobiDB-lite"/>
    </source>
</evidence>
<feature type="region of interest" description="Disordered" evidence="1">
    <location>
        <begin position="618"/>
        <end position="639"/>
    </location>
</feature>
<feature type="compositionally biased region" description="Polar residues" evidence="1">
    <location>
        <begin position="312"/>
        <end position="324"/>
    </location>
</feature>
<dbReference type="AlphaFoldDB" id="A0A4Q1BTT0"/>
<dbReference type="VEuPathDB" id="FungiDB:TREMEDRAFT_58030"/>
<feature type="region of interest" description="Disordered" evidence="1">
    <location>
        <begin position="370"/>
        <end position="393"/>
    </location>
</feature>
<feature type="region of interest" description="Disordered" evidence="1">
    <location>
        <begin position="797"/>
        <end position="960"/>
    </location>
</feature>
<feature type="compositionally biased region" description="Polar residues" evidence="1">
    <location>
        <begin position="846"/>
        <end position="867"/>
    </location>
</feature>
<evidence type="ECO:0000313" key="2">
    <source>
        <dbReference type="EMBL" id="RXK41494.1"/>
    </source>
</evidence>
<dbReference type="InParanoid" id="A0A4Q1BTT0"/>
<sequence>MPTRSDNIPTYNLSSNGRPVTLSIALPHEDGKFPTSLLMIQYKDTGFMTTAIRWVMPQGRVVPRCSPEELGCTDDVEQYKSTTAQMTSALTEAYKRKDFKMSEALRYALLITHLVASHNPDAHISALAGTYIREHQEGVETCIDRSPFDYNTQDLLDFEKQLESFFKNKKQQSKYGSSSQMTPRTLLPLPGSTNRGHPNAGTKQGKKRKYLVSKHGDKLLQLDPPSEPPRRECPTVLEITSTVINAATQVSRTVLVISCWLYSQAPSSKSLVSLPLSWIMQQQSIERIRDEDKPPSRTFKSKKGKRVPAINSVGSFGHNTTSEPSGCAKGGPDVFLIKKSTDMSEYESGQPSPGQRLALVESAHTVIDTNYGERQTQSDHGSTCGPQEDSRDDGYVAAKGTVHHPEPGTVSMSEQNGLLLAPESHAYQKPLKSSGIDFESPSPGPFLSRARSFESLLALKQLGKGRGRRNTFSNFDTVKVDSSVLPVHLDLEPEDGGNLRSVGGGIGETTYDEVTLCSSGVLGEEMYSKGSDTVGEMGVSALGNIGRYFIWAQYNPDVAVRRESTESFQVWKGAIGMVEHCDPVTLRRLSLEQKSVADWAETTRKSRRHFYKIQSSALADNPAKQEGASHLNGPEDRNSLYAASDSPTVDLQMYGLTSSNLPSINKQKLLQALWDTSIFMASPLREIYMRAKWVRTEVLRLLRASHQISMDQTRVESLAPSPSCLGVTRPYPNNNASHYLDEVPSSIAAFPDNISNISKRQIKKHQHELIENCKAGVATLYWGVVNLDYELPSSHLTRNQSSLHPEMDCTTSSEPEESRTTKKADKAASPTVGEENNEQDQCGPDSDTSSLPKYEFTQSTIPTSSSFFPAGGHPKCTSEDLDDNRPRSFGQARPGAEKEDSVTLQRSGTALSTLYRMEGRRSETDLSTSPRVEDHSDQPDTPPENRVTRRWSHCGVIDRT</sequence>
<accession>A0A4Q1BTT0</accession>
<feature type="compositionally biased region" description="Polar residues" evidence="1">
    <location>
        <begin position="902"/>
        <end position="912"/>
    </location>
</feature>
<name>A0A4Q1BTT0_TREME</name>
<comment type="caution">
    <text evidence="2">The sequence shown here is derived from an EMBL/GenBank/DDBJ whole genome shotgun (WGS) entry which is preliminary data.</text>
</comment>
<organism evidence="2 3">
    <name type="scientific">Tremella mesenterica</name>
    <name type="common">Jelly fungus</name>
    <dbReference type="NCBI Taxonomy" id="5217"/>
    <lineage>
        <taxon>Eukaryota</taxon>
        <taxon>Fungi</taxon>
        <taxon>Dikarya</taxon>
        <taxon>Basidiomycota</taxon>
        <taxon>Agaricomycotina</taxon>
        <taxon>Tremellomycetes</taxon>
        <taxon>Tremellales</taxon>
        <taxon>Tremellaceae</taxon>
        <taxon>Tremella</taxon>
    </lineage>
</organism>